<reference evidence="3" key="2">
    <citation type="journal article" date="2022" name="Microb. Genom.">
        <title>A chromosome-scale genome assembly of the tomato pathogen Cladosporium fulvum reveals a compartmentalized genome architecture and the presence of a dispensable chromosome.</title>
        <authorList>
            <person name="Zaccaron A.Z."/>
            <person name="Chen L.H."/>
            <person name="Samaras A."/>
            <person name="Stergiopoulos I."/>
        </authorList>
    </citation>
    <scope>NUCLEOTIDE SEQUENCE</scope>
    <source>
        <strain evidence="3">Race5_Kim</strain>
    </source>
</reference>
<accession>A0A9Q8L992</accession>
<keyword evidence="4" id="KW-1185">Reference proteome</keyword>
<dbReference type="KEGG" id="ffu:CLAFUR5_03866"/>
<proteinExistence type="predicted"/>
<dbReference type="AlphaFoldDB" id="A0A9Q8L992"/>
<evidence type="ECO:0000313" key="3">
    <source>
        <dbReference type="EMBL" id="UJO13159.1"/>
    </source>
</evidence>
<dbReference type="SUPFAM" id="SSF52743">
    <property type="entry name" value="Subtilisin-like"/>
    <property type="match status" value="1"/>
</dbReference>
<dbReference type="GO" id="GO:0004252">
    <property type="term" value="F:serine-type endopeptidase activity"/>
    <property type="evidence" value="ECO:0007669"/>
    <property type="project" value="InterPro"/>
</dbReference>
<evidence type="ECO:0000259" key="2">
    <source>
        <dbReference type="PROSITE" id="PS51695"/>
    </source>
</evidence>
<dbReference type="RefSeq" id="XP_047757525.1">
    <property type="nucleotide sequence ID" value="XM_047903014.1"/>
</dbReference>
<dbReference type="OrthoDB" id="270167at2759"/>
<gene>
    <name evidence="3" type="ORF">CLAFUR5_03866</name>
</gene>
<dbReference type="CDD" id="cd04056">
    <property type="entry name" value="Peptidases_S53"/>
    <property type="match status" value="1"/>
</dbReference>
<dbReference type="GeneID" id="71983744"/>
<dbReference type="InterPro" id="IPR000209">
    <property type="entry name" value="Peptidase_S8/S53_dom"/>
</dbReference>
<comment type="caution">
    <text evidence="1">Lacks conserved residue(s) required for the propagation of feature annotation.</text>
</comment>
<dbReference type="InterPro" id="IPR036852">
    <property type="entry name" value="Peptidase_S8/S53_dom_sf"/>
</dbReference>
<dbReference type="InterPro" id="IPR030400">
    <property type="entry name" value="Sedolisin_dom"/>
</dbReference>
<sequence length="317" mass="34162">MIYPQIIRQLQVGGPNFLDWYGDGPFNRVLTSLDEQYCDKSYIPPCTHEVCDGDPTEQSDTGGAHCGGVPKTNVISISYGEMEAYLLPKYQKRQCSEWMKLALQGTSVVFSSGDSGVAADPGFCLSADGTPSIYGNVFAPSFPANCPWATTVGATTLKGDSLDDGERAITGFQSGGGFSNVFHQPEYQKTAVDPYLQNHAPAYWKDTYNRTGRGYPDVSAVGFNIATILLGKLVPAEGTSASAPIFASLLNLINEERLRANKTAVGFVNPVIYKHPEMFNDITEGSNPGCGTNGFPATEGLGTPTYEKMKEVFMSLP</sequence>
<feature type="domain" description="Peptidase S53" evidence="2">
    <location>
        <begin position="1"/>
        <end position="316"/>
    </location>
</feature>
<evidence type="ECO:0000313" key="4">
    <source>
        <dbReference type="Proteomes" id="UP000756132"/>
    </source>
</evidence>
<name>A0A9Q8L992_PASFU</name>
<dbReference type="InterPro" id="IPR050819">
    <property type="entry name" value="Tripeptidyl-peptidase_I"/>
</dbReference>
<dbReference type="Gene3D" id="3.40.50.200">
    <property type="entry name" value="Peptidase S8/S53 domain"/>
    <property type="match status" value="1"/>
</dbReference>
<reference evidence="3" key="1">
    <citation type="submission" date="2021-12" db="EMBL/GenBank/DDBJ databases">
        <authorList>
            <person name="Zaccaron A."/>
            <person name="Stergiopoulos I."/>
        </authorList>
    </citation>
    <scope>NUCLEOTIDE SEQUENCE</scope>
    <source>
        <strain evidence="3">Race5_Kim</strain>
    </source>
</reference>
<evidence type="ECO:0000256" key="1">
    <source>
        <dbReference type="PROSITE-ProRule" id="PRU01032"/>
    </source>
</evidence>
<dbReference type="PROSITE" id="PS51695">
    <property type="entry name" value="SEDOLISIN"/>
    <property type="match status" value="1"/>
</dbReference>
<organism evidence="3 4">
    <name type="scientific">Passalora fulva</name>
    <name type="common">Tomato leaf mold</name>
    <name type="synonym">Cladosporium fulvum</name>
    <dbReference type="NCBI Taxonomy" id="5499"/>
    <lineage>
        <taxon>Eukaryota</taxon>
        <taxon>Fungi</taxon>
        <taxon>Dikarya</taxon>
        <taxon>Ascomycota</taxon>
        <taxon>Pezizomycotina</taxon>
        <taxon>Dothideomycetes</taxon>
        <taxon>Dothideomycetidae</taxon>
        <taxon>Mycosphaerellales</taxon>
        <taxon>Mycosphaerellaceae</taxon>
        <taxon>Fulvia</taxon>
    </lineage>
</organism>
<dbReference type="PANTHER" id="PTHR14218:SF19">
    <property type="entry name" value="SERINE PROTEASE AORO, PUTATIVE (AFU_ORTHOLOGUE AFUA_6G10250)-RELATED"/>
    <property type="match status" value="1"/>
</dbReference>
<dbReference type="Pfam" id="PF00082">
    <property type="entry name" value="Peptidase_S8"/>
    <property type="match status" value="1"/>
</dbReference>
<dbReference type="GO" id="GO:0006508">
    <property type="term" value="P:proteolysis"/>
    <property type="evidence" value="ECO:0007669"/>
    <property type="project" value="InterPro"/>
</dbReference>
<dbReference type="EMBL" id="CP090164">
    <property type="protein sequence ID" value="UJO13159.1"/>
    <property type="molecule type" value="Genomic_DNA"/>
</dbReference>
<protein>
    <submittedName>
        <fullName evidence="3">Tripeptidyl-peptidase sed1</fullName>
    </submittedName>
</protein>
<dbReference type="GO" id="GO:0008240">
    <property type="term" value="F:tripeptidyl-peptidase activity"/>
    <property type="evidence" value="ECO:0007669"/>
    <property type="project" value="TreeGrafter"/>
</dbReference>
<dbReference type="Proteomes" id="UP000756132">
    <property type="component" value="Chromosome 2"/>
</dbReference>
<dbReference type="PANTHER" id="PTHR14218">
    <property type="entry name" value="PROTEASE S8 TRIPEPTIDYL PEPTIDASE I CLN2"/>
    <property type="match status" value="1"/>
</dbReference>